<name>A0A0K1PQ93_9BACT</name>
<dbReference type="AlphaFoldDB" id="A0A0K1PQ93"/>
<dbReference type="EMBL" id="CP012333">
    <property type="protein sequence ID" value="AKU95697.1"/>
    <property type="molecule type" value="Genomic_DNA"/>
</dbReference>
<sequence>MKDAEKDAGSAKADSLAANERDELLELRSWSRRLVAAAFALAVVCAQRHADAETSQRAVDLVWSAPPECPSSEFVEERALAEASTNAPRTVHAAAKVIEKDHRYELVVVVRTGAVEETRKAQSASCLTLAEATALVIATALDRPSSQNDMAANEPPPSVKLPADDHGPTTSDEMTVARARRVPEHRPIPAEPATANERHVSIGAATLFDFGTLPRATAGLGASSRARWGA</sequence>
<organism evidence="2 3">
    <name type="scientific">Labilithrix luteola</name>
    <dbReference type="NCBI Taxonomy" id="1391654"/>
    <lineage>
        <taxon>Bacteria</taxon>
        <taxon>Pseudomonadati</taxon>
        <taxon>Myxococcota</taxon>
        <taxon>Polyangia</taxon>
        <taxon>Polyangiales</taxon>
        <taxon>Labilitrichaceae</taxon>
        <taxon>Labilithrix</taxon>
    </lineage>
</organism>
<keyword evidence="3" id="KW-1185">Reference proteome</keyword>
<dbReference type="KEGG" id="llu:AKJ09_02361"/>
<dbReference type="Proteomes" id="UP000064967">
    <property type="component" value="Chromosome"/>
</dbReference>
<protein>
    <submittedName>
        <fullName evidence="2">Uncharacterized protein</fullName>
    </submittedName>
</protein>
<accession>A0A0K1PQ93</accession>
<evidence type="ECO:0000313" key="3">
    <source>
        <dbReference type="Proteomes" id="UP000064967"/>
    </source>
</evidence>
<evidence type="ECO:0000313" key="2">
    <source>
        <dbReference type="EMBL" id="AKU95697.1"/>
    </source>
</evidence>
<feature type="region of interest" description="Disordered" evidence="1">
    <location>
        <begin position="145"/>
        <end position="174"/>
    </location>
</feature>
<dbReference type="STRING" id="1391654.AKJ09_02361"/>
<gene>
    <name evidence="2" type="ORF">AKJ09_02361</name>
</gene>
<evidence type="ECO:0000256" key="1">
    <source>
        <dbReference type="SAM" id="MobiDB-lite"/>
    </source>
</evidence>
<reference evidence="2 3" key="1">
    <citation type="submission" date="2015-08" db="EMBL/GenBank/DDBJ databases">
        <authorList>
            <person name="Babu N.S."/>
            <person name="Beckwith C.J."/>
            <person name="Beseler K.G."/>
            <person name="Brison A."/>
            <person name="Carone J.V."/>
            <person name="Caskin T.P."/>
            <person name="Diamond M."/>
            <person name="Durham M.E."/>
            <person name="Foxe J.M."/>
            <person name="Go M."/>
            <person name="Henderson B.A."/>
            <person name="Jones I.B."/>
            <person name="McGettigan J.A."/>
            <person name="Micheletti S.J."/>
            <person name="Nasrallah M.E."/>
            <person name="Ortiz D."/>
            <person name="Piller C.R."/>
            <person name="Privatt S.R."/>
            <person name="Schneider S.L."/>
            <person name="Sharp S."/>
            <person name="Smith T.C."/>
            <person name="Stanton J.D."/>
            <person name="Ullery H.E."/>
            <person name="Wilson R.J."/>
            <person name="Serrano M.G."/>
            <person name="Buck G."/>
            <person name="Lee V."/>
            <person name="Wang Y."/>
            <person name="Carvalho R."/>
            <person name="Voegtly L."/>
            <person name="Shi R."/>
            <person name="Duckworth R."/>
            <person name="Johnson A."/>
            <person name="Loviza R."/>
            <person name="Walstead R."/>
            <person name="Shah Z."/>
            <person name="Kiflezghi M."/>
            <person name="Wade K."/>
            <person name="Ball S.L."/>
            <person name="Bradley K.W."/>
            <person name="Asai D.J."/>
            <person name="Bowman C.A."/>
            <person name="Russell D.A."/>
            <person name="Pope W.H."/>
            <person name="Jacobs-Sera D."/>
            <person name="Hendrix R.W."/>
            <person name="Hatfull G.F."/>
        </authorList>
    </citation>
    <scope>NUCLEOTIDE SEQUENCE [LARGE SCALE GENOMIC DNA]</scope>
    <source>
        <strain evidence="2 3">DSM 27648</strain>
    </source>
</reference>
<proteinExistence type="predicted"/>